<dbReference type="RefSeq" id="WP_047262312.1">
    <property type="nucleotide sequence ID" value="NZ_CP011542.1"/>
</dbReference>
<name>A0A0G3GYL7_9CORY</name>
<dbReference type="PATRIC" id="fig|571915.4.peg.2054"/>
<proteinExistence type="predicted"/>
<dbReference type="AlphaFoldDB" id="A0A0G3GYL7"/>
<gene>
    <name evidence="1" type="ORF">CMUST_09690</name>
</gene>
<sequence>MDDVSVDVHVLLSPAQVQQFEDQLQSKPPAGFEVVAVYSMEENFSCEPDNMLVAQYEQRTGKVPVAESVYRIVVHGRCDRSLVDATAVVVKLLPDDALWYGTTVDGFIDPGSMATCSIKRS</sequence>
<dbReference type="OrthoDB" id="4416157at2"/>
<dbReference type="Proteomes" id="UP000035199">
    <property type="component" value="Chromosome"/>
</dbReference>
<dbReference type="EMBL" id="CP011542">
    <property type="protein sequence ID" value="AKK06254.1"/>
    <property type="molecule type" value="Genomic_DNA"/>
</dbReference>
<protein>
    <submittedName>
        <fullName evidence="1">Uncharacterized protein</fullName>
    </submittedName>
</protein>
<accession>A0A0G3GYL7</accession>
<reference evidence="1 2" key="1">
    <citation type="journal article" date="2015" name="Genome Announc.">
        <title>Complete Genome Sequence of the Type Strain Corynebacterium mustelae DSM 45274, Isolated from Various Tissues of a Male Ferret with Lethal Sepsis.</title>
        <authorList>
            <person name="Ruckert C."/>
            <person name="Eimer J."/>
            <person name="Winkler A."/>
            <person name="Tauch A."/>
        </authorList>
    </citation>
    <scope>NUCLEOTIDE SEQUENCE [LARGE SCALE GENOMIC DNA]</scope>
    <source>
        <strain evidence="1 2">DSM 45274</strain>
    </source>
</reference>
<reference evidence="2" key="2">
    <citation type="submission" date="2015-05" db="EMBL/GenBank/DDBJ databases">
        <title>Complete genome sequence of Corynebacterium mustelae DSM 45274, isolated from various tissues of a male ferret with lethal sepsis.</title>
        <authorList>
            <person name="Ruckert C."/>
            <person name="Albersmeier A."/>
            <person name="Winkler A."/>
            <person name="Tauch A."/>
        </authorList>
    </citation>
    <scope>NUCLEOTIDE SEQUENCE [LARGE SCALE GENOMIC DNA]</scope>
    <source>
        <strain evidence="2">DSM 45274</strain>
    </source>
</reference>
<evidence type="ECO:0000313" key="2">
    <source>
        <dbReference type="Proteomes" id="UP000035199"/>
    </source>
</evidence>
<organism evidence="1 2">
    <name type="scientific">Corynebacterium mustelae</name>
    <dbReference type="NCBI Taxonomy" id="571915"/>
    <lineage>
        <taxon>Bacteria</taxon>
        <taxon>Bacillati</taxon>
        <taxon>Actinomycetota</taxon>
        <taxon>Actinomycetes</taxon>
        <taxon>Mycobacteriales</taxon>
        <taxon>Corynebacteriaceae</taxon>
        <taxon>Corynebacterium</taxon>
    </lineage>
</organism>
<evidence type="ECO:0000313" key="1">
    <source>
        <dbReference type="EMBL" id="AKK06254.1"/>
    </source>
</evidence>
<dbReference type="KEGG" id="cmv:CMUST_09690"/>
<dbReference type="STRING" id="571915.CMUST_09690"/>
<keyword evidence="2" id="KW-1185">Reference proteome</keyword>